<dbReference type="InterPro" id="IPR003658">
    <property type="entry name" value="Anti-sigma_ant"/>
</dbReference>
<dbReference type="Pfam" id="PF13581">
    <property type="entry name" value="HATPase_c_2"/>
    <property type="match status" value="1"/>
</dbReference>
<evidence type="ECO:0000313" key="6">
    <source>
        <dbReference type="Proteomes" id="UP001478817"/>
    </source>
</evidence>
<dbReference type="SUPFAM" id="SSF52091">
    <property type="entry name" value="SpoIIaa-like"/>
    <property type="match status" value="1"/>
</dbReference>
<dbReference type="InterPro" id="IPR002645">
    <property type="entry name" value="STAS_dom"/>
</dbReference>
<comment type="caution">
    <text evidence="5">The sequence shown here is derived from an EMBL/GenBank/DDBJ whole genome shotgun (WGS) entry which is preliminary data.</text>
</comment>
<keyword evidence="2" id="KW-0723">Serine/threonine-protein kinase</keyword>
<accession>A0ABV1IGL5</accession>
<evidence type="ECO:0000313" key="5">
    <source>
        <dbReference type="EMBL" id="MEQ2637171.1"/>
    </source>
</evidence>
<dbReference type="RefSeq" id="WP_349181585.1">
    <property type="nucleotide sequence ID" value="NZ_JBBNGS010000003.1"/>
</dbReference>
<comment type="similarity">
    <text evidence="1 3">Belongs to the anti-sigma-factor antagonist family.</text>
</comment>
<dbReference type="EMBL" id="JBBNGS010000003">
    <property type="protein sequence ID" value="MEQ2637171.1"/>
    <property type="molecule type" value="Genomic_DNA"/>
</dbReference>
<evidence type="ECO:0000256" key="1">
    <source>
        <dbReference type="ARBA" id="ARBA00009013"/>
    </source>
</evidence>
<dbReference type="InterPro" id="IPR036890">
    <property type="entry name" value="HATPase_C_sf"/>
</dbReference>
<dbReference type="Gene3D" id="3.30.565.10">
    <property type="entry name" value="Histidine kinase-like ATPase, C-terminal domain"/>
    <property type="match status" value="1"/>
</dbReference>
<dbReference type="CDD" id="cd16936">
    <property type="entry name" value="HATPase_RsbW-like"/>
    <property type="match status" value="1"/>
</dbReference>
<evidence type="ECO:0000256" key="2">
    <source>
        <dbReference type="ARBA" id="ARBA00022527"/>
    </source>
</evidence>
<dbReference type="Gene3D" id="3.30.750.24">
    <property type="entry name" value="STAS domain"/>
    <property type="match status" value="1"/>
</dbReference>
<organism evidence="5 6">
    <name type="scientific">Paratractidigestivibacter faecalis</name>
    <dbReference type="NCBI Taxonomy" id="2292441"/>
    <lineage>
        <taxon>Bacteria</taxon>
        <taxon>Bacillati</taxon>
        <taxon>Actinomycetota</taxon>
        <taxon>Coriobacteriia</taxon>
        <taxon>Coriobacteriales</taxon>
        <taxon>Atopobiaceae</taxon>
        <taxon>Paratractidigestivibacter</taxon>
    </lineage>
</organism>
<dbReference type="NCBIfam" id="TIGR00377">
    <property type="entry name" value="ant_ant_sig"/>
    <property type="match status" value="1"/>
</dbReference>
<proteinExistence type="inferred from homology"/>
<dbReference type="SUPFAM" id="SSF55874">
    <property type="entry name" value="ATPase domain of HSP90 chaperone/DNA topoisomerase II/histidine kinase"/>
    <property type="match status" value="1"/>
</dbReference>
<feature type="domain" description="STAS" evidence="4">
    <location>
        <begin position="1"/>
        <end position="111"/>
    </location>
</feature>
<reference evidence="5 6" key="1">
    <citation type="submission" date="2024-04" db="EMBL/GenBank/DDBJ databases">
        <title>Human intestinal bacterial collection.</title>
        <authorList>
            <person name="Pauvert C."/>
            <person name="Hitch T.C.A."/>
            <person name="Clavel T."/>
        </authorList>
    </citation>
    <scope>NUCLEOTIDE SEQUENCE [LARGE SCALE GENOMIC DNA]</scope>
    <source>
        <strain evidence="5 6">CLA-AA-H197</strain>
    </source>
</reference>
<dbReference type="Pfam" id="PF01740">
    <property type="entry name" value="STAS"/>
    <property type="match status" value="1"/>
</dbReference>
<dbReference type="Proteomes" id="UP001478817">
    <property type="component" value="Unassembled WGS sequence"/>
</dbReference>
<evidence type="ECO:0000259" key="4">
    <source>
        <dbReference type="PROSITE" id="PS50801"/>
    </source>
</evidence>
<dbReference type="InterPro" id="IPR003594">
    <property type="entry name" value="HATPase_dom"/>
</dbReference>
<evidence type="ECO:0000256" key="3">
    <source>
        <dbReference type="RuleBase" id="RU003749"/>
    </source>
</evidence>
<dbReference type="PANTHER" id="PTHR35526">
    <property type="entry name" value="ANTI-SIGMA-F FACTOR RSBW-RELATED"/>
    <property type="match status" value="1"/>
</dbReference>
<keyword evidence="2" id="KW-0418">Kinase</keyword>
<dbReference type="InterPro" id="IPR036513">
    <property type="entry name" value="STAS_dom_sf"/>
</dbReference>
<sequence length="249" mass="26459">MKTEANIATISVPGDLDVLAAPALKRSLEGLIDGGCRRVVVNMANAGYVDSAGMGTIICELKHMRQEGGLISLVNVAPRVYRALALMRVMDFMPVSRAGVRRSVRELDPSVLPEWRRTFRVAAGQMAQVRGRVECLCEGLPLTADEVFDLTLAVGEALGNAVDHAGERGVLVTVAAYADRVVVDVADCGQGFSLGPDEELPEAAADAERGRGIKLMRMLADSVSISPKSTGEGSVTHLVKLFSNSVVAR</sequence>
<name>A0ABV1IGL5_9ACTN</name>
<dbReference type="InterPro" id="IPR050267">
    <property type="entry name" value="Anti-sigma-factor_SerPK"/>
</dbReference>
<dbReference type="CDD" id="cd07043">
    <property type="entry name" value="STAS_anti-anti-sigma_factors"/>
    <property type="match status" value="1"/>
</dbReference>
<keyword evidence="6" id="KW-1185">Reference proteome</keyword>
<dbReference type="PROSITE" id="PS50801">
    <property type="entry name" value="STAS"/>
    <property type="match status" value="1"/>
</dbReference>
<keyword evidence="2" id="KW-0808">Transferase</keyword>
<dbReference type="PANTHER" id="PTHR35526:SF3">
    <property type="entry name" value="ANTI-SIGMA-F FACTOR RSBW"/>
    <property type="match status" value="1"/>
</dbReference>
<protein>
    <recommendedName>
        <fullName evidence="3">Anti-sigma factor antagonist</fullName>
    </recommendedName>
</protein>
<gene>
    <name evidence="5" type="ORF">AAAT05_02245</name>
</gene>